<organism evidence="3 4">
    <name type="scientific">Manihot esculenta</name>
    <name type="common">Cassava</name>
    <name type="synonym">Jatropha manihot</name>
    <dbReference type="NCBI Taxonomy" id="3983"/>
    <lineage>
        <taxon>Eukaryota</taxon>
        <taxon>Viridiplantae</taxon>
        <taxon>Streptophyta</taxon>
        <taxon>Embryophyta</taxon>
        <taxon>Tracheophyta</taxon>
        <taxon>Spermatophyta</taxon>
        <taxon>Magnoliopsida</taxon>
        <taxon>eudicotyledons</taxon>
        <taxon>Gunneridae</taxon>
        <taxon>Pentapetalae</taxon>
        <taxon>rosids</taxon>
        <taxon>fabids</taxon>
        <taxon>Malpighiales</taxon>
        <taxon>Euphorbiaceae</taxon>
        <taxon>Crotonoideae</taxon>
        <taxon>Manihoteae</taxon>
        <taxon>Manihot</taxon>
    </lineage>
</organism>
<sequence>MNGADSSTRWRNLKRHLSFKGLGCCGATWTHGATVTEEEEPIAVQEEVSDRPLATIIANGREIPVENSNSVALAPSGMNLRTALAVERNLQRENVGPLKSAAGPVKTLMRLIEETEGVDLRKKKTRENELNAYGEGGGNENENENGNDLVCCVCMERNKGAAFIPCGHTFCRACSREMWAKRGSCPICNRWILEILDIF</sequence>
<comment type="caution">
    <text evidence="3">The sequence shown here is derived from an EMBL/GenBank/DDBJ whole genome shotgun (WGS) entry which is preliminary data.</text>
</comment>
<dbReference type="Gene3D" id="3.30.40.10">
    <property type="entry name" value="Zinc/RING finger domain, C3HC4 (zinc finger)"/>
    <property type="match status" value="1"/>
</dbReference>
<dbReference type="InterPro" id="IPR001841">
    <property type="entry name" value="Znf_RING"/>
</dbReference>
<dbReference type="EMBL" id="CM004398">
    <property type="protein sequence ID" value="OAY35065.1"/>
    <property type="molecule type" value="Genomic_DNA"/>
</dbReference>
<dbReference type="PROSITE" id="PS50089">
    <property type="entry name" value="ZF_RING_2"/>
    <property type="match status" value="1"/>
</dbReference>
<keyword evidence="1" id="KW-0863">Zinc-finger</keyword>
<keyword evidence="4" id="KW-1185">Reference proteome</keyword>
<dbReference type="OrthoDB" id="1711136at2759"/>
<dbReference type="CDD" id="cd16449">
    <property type="entry name" value="RING-HC"/>
    <property type="match status" value="1"/>
</dbReference>
<gene>
    <name evidence="3" type="ORF">MANES_12G069400v8</name>
</gene>
<reference evidence="4" key="1">
    <citation type="journal article" date="2016" name="Nat. Biotechnol.">
        <title>Sequencing wild and cultivated cassava and related species reveals extensive interspecific hybridization and genetic diversity.</title>
        <authorList>
            <person name="Bredeson J.V."/>
            <person name="Lyons J.B."/>
            <person name="Prochnik S.E."/>
            <person name="Wu G.A."/>
            <person name="Ha C.M."/>
            <person name="Edsinger-Gonzales E."/>
            <person name="Grimwood J."/>
            <person name="Schmutz J."/>
            <person name="Rabbi I.Y."/>
            <person name="Egesi C."/>
            <person name="Nauluvula P."/>
            <person name="Lebot V."/>
            <person name="Ndunguru J."/>
            <person name="Mkamilo G."/>
            <person name="Bart R.S."/>
            <person name="Setter T.L."/>
            <person name="Gleadow R.M."/>
            <person name="Kulakow P."/>
            <person name="Ferguson M.E."/>
            <person name="Rounsley S."/>
            <person name="Rokhsar D.S."/>
        </authorList>
    </citation>
    <scope>NUCLEOTIDE SEQUENCE [LARGE SCALE GENOMIC DNA]</scope>
    <source>
        <strain evidence="4">cv. AM560-2</strain>
    </source>
</reference>
<dbReference type="PANTHER" id="PTHR46629">
    <property type="entry name" value="OS01G0917900 PROTEIN"/>
    <property type="match status" value="1"/>
</dbReference>
<name>A0A2C9UU12_MANES</name>
<dbReference type="AlphaFoldDB" id="A0A2C9UU12"/>
<evidence type="ECO:0000256" key="1">
    <source>
        <dbReference type="PROSITE-ProRule" id="PRU00175"/>
    </source>
</evidence>
<evidence type="ECO:0000259" key="2">
    <source>
        <dbReference type="PROSITE" id="PS50089"/>
    </source>
</evidence>
<dbReference type="Pfam" id="PF13920">
    <property type="entry name" value="zf-C3HC4_3"/>
    <property type="match status" value="1"/>
</dbReference>
<dbReference type="SUPFAM" id="SSF57850">
    <property type="entry name" value="RING/U-box"/>
    <property type="match status" value="1"/>
</dbReference>
<protein>
    <recommendedName>
        <fullName evidence="2">RING-type domain-containing protein</fullName>
    </recommendedName>
</protein>
<feature type="domain" description="RING-type" evidence="2">
    <location>
        <begin position="151"/>
        <end position="189"/>
    </location>
</feature>
<dbReference type="Gramene" id="Manes.12G069400.1.v8.1">
    <property type="protein sequence ID" value="Manes.12G069400.1.v8.1.CDS.1"/>
    <property type="gene ID" value="Manes.12G069400.v8.1"/>
</dbReference>
<dbReference type="InterPro" id="IPR013083">
    <property type="entry name" value="Znf_RING/FYVE/PHD"/>
</dbReference>
<dbReference type="Proteomes" id="UP000091857">
    <property type="component" value="Chromosome 12"/>
</dbReference>
<dbReference type="OMA" id="AMGMGCC"/>
<dbReference type="SMART" id="SM00184">
    <property type="entry name" value="RING"/>
    <property type="match status" value="1"/>
</dbReference>
<proteinExistence type="predicted"/>
<keyword evidence="1" id="KW-0479">Metal-binding</keyword>
<evidence type="ECO:0000313" key="3">
    <source>
        <dbReference type="EMBL" id="OAY35065.1"/>
    </source>
</evidence>
<keyword evidence="1" id="KW-0862">Zinc</keyword>
<accession>A0A2C9UU12</accession>
<evidence type="ECO:0000313" key="4">
    <source>
        <dbReference type="Proteomes" id="UP000091857"/>
    </source>
</evidence>
<dbReference type="GO" id="GO:0008270">
    <property type="term" value="F:zinc ion binding"/>
    <property type="evidence" value="ECO:0007669"/>
    <property type="project" value="UniProtKB-KW"/>
</dbReference>